<sequence length="165" mass="18952">MNHEKVAPNDVQTRDVLLGRGGYIYTHSGNVLLRKFLDEQYMGTWIALTVKMAKTNLTRQIVMDLETEGFRFLKWDRPSHEWLVVDQNVVREKIATLLREMARFEPHSLLAHDGAQNRMSDRGNDNGNDNGNQAERDHQADDDDQAERDHQADHADTARSRIASV</sequence>
<comment type="caution">
    <text evidence="3">The sequence shown here is derived from an EMBL/GenBank/DDBJ whole genome shotgun (WGS) entry which is preliminary data.</text>
</comment>
<name>A0A9N8D7W4_9STRA</name>
<protein>
    <recommendedName>
        <fullName evidence="2">DUF6824 domain-containing protein</fullName>
    </recommendedName>
</protein>
<evidence type="ECO:0000256" key="1">
    <source>
        <dbReference type="SAM" id="MobiDB-lite"/>
    </source>
</evidence>
<organism evidence="3 4">
    <name type="scientific">Seminavis robusta</name>
    <dbReference type="NCBI Taxonomy" id="568900"/>
    <lineage>
        <taxon>Eukaryota</taxon>
        <taxon>Sar</taxon>
        <taxon>Stramenopiles</taxon>
        <taxon>Ochrophyta</taxon>
        <taxon>Bacillariophyta</taxon>
        <taxon>Bacillariophyceae</taxon>
        <taxon>Bacillariophycidae</taxon>
        <taxon>Naviculales</taxon>
        <taxon>Naviculaceae</taxon>
        <taxon>Seminavis</taxon>
    </lineage>
</organism>
<proteinExistence type="predicted"/>
<feature type="region of interest" description="Disordered" evidence="1">
    <location>
        <begin position="114"/>
        <end position="165"/>
    </location>
</feature>
<dbReference type="AlphaFoldDB" id="A0A9N8D7W4"/>
<reference evidence="3" key="1">
    <citation type="submission" date="2020-06" db="EMBL/GenBank/DDBJ databases">
        <authorList>
            <consortium name="Plant Systems Biology data submission"/>
        </authorList>
    </citation>
    <scope>NUCLEOTIDE SEQUENCE</scope>
    <source>
        <strain evidence="3">D6</strain>
    </source>
</reference>
<dbReference type="Proteomes" id="UP001153069">
    <property type="component" value="Unassembled WGS sequence"/>
</dbReference>
<dbReference type="InterPro" id="IPR049227">
    <property type="entry name" value="DUF6824"/>
</dbReference>
<dbReference type="Pfam" id="PF20710">
    <property type="entry name" value="DUF6824"/>
    <property type="match status" value="1"/>
</dbReference>
<keyword evidence="4" id="KW-1185">Reference proteome</keyword>
<feature type="domain" description="DUF6824" evidence="2">
    <location>
        <begin position="15"/>
        <end position="100"/>
    </location>
</feature>
<dbReference type="EMBL" id="CAICTM010000033">
    <property type="protein sequence ID" value="CAB9498197.1"/>
    <property type="molecule type" value="Genomic_DNA"/>
</dbReference>
<evidence type="ECO:0000313" key="3">
    <source>
        <dbReference type="EMBL" id="CAB9498197.1"/>
    </source>
</evidence>
<accession>A0A9N8D7W4</accession>
<gene>
    <name evidence="3" type="ORF">SEMRO_33_G021320.1</name>
</gene>
<evidence type="ECO:0000313" key="4">
    <source>
        <dbReference type="Proteomes" id="UP001153069"/>
    </source>
</evidence>
<feature type="compositionally biased region" description="Basic and acidic residues" evidence="1">
    <location>
        <begin position="147"/>
        <end position="159"/>
    </location>
</feature>
<evidence type="ECO:0000259" key="2">
    <source>
        <dbReference type="Pfam" id="PF20710"/>
    </source>
</evidence>